<dbReference type="Gene3D" id="1.10.418.10">
    <property type="entry name" value="Calponin-like domain"/>
    <property type="match status" value="1"/>
</dbReference>
<dbReference type="GO" id="GO:0005737">
    <property type="term" value="C:cytoplasm"/>
    <property type="evidence" value="ECO:0007669"/>
    <property type="project" value="UniProtKB-SubCell"/>
</dbReference>
<name>K3WDE1_GLOUD</name>
<organism evidence="6 7">
    <name type="scientific">Globisporangium ultimum (strain ATCC 200006 / CBS 805.95 / DAOM BR144)</name>
    <name type="common">Pythium ultimum</name>
    <dbReference type="NCBI Taxonomy" id="431595"/>
    <lineage>
        <taxon>Eukaryota</taxon>
        <taxon>Sar</taxon>
        <taxon>Stramenopiles</taxon>
        <taxon>Oomycota</taxon>
        <taxon>Peronosporomycetes</taxon>
        <taxon>Pythiales</taxon>
        <taxon>Pythiaceae</taxon>
        <taxon>Globisporangium</taxon>
    </lineage>
</organism>
<dbReference type="GO" id="GO:0008017">
    <property type="term" value="F:microtubule binding"/>
    <property type="evidence" value="ECO:0007669"/>
    <property type="project" value="TreeGrafter"/>
</dbReference>
<dbReference type="EnsemblProtists" id="PYU1_T002982">
    <property type="protein sequence ID" value="PYU1_T002982"/>
    <property type="gene ID" value="PYU1_G002979"/>
</dbReference>
<dbReference type="InParanoid" id="K3WDE1"/>
<dbReference type="GO" id="GO:0051959">
    <property type="term" value="F:dynein light intermediate chain binding"/>
    <property type="evidence" value="ECO:0007669"/>
    <property type="project" value="TreeGrafter"/>
</dbReference>
<dbReference type="PANTHER" id="PTHR18947">
    <property type="entry name" value="HOOK PROTEINS"/>
    <property type="match status" value="1"/>
</dbReference>
<dbReference type="InterPro" id="IPR036872">
    <property type="entry name" value="CH_dom_sf"/>
</dbReference>
<evidence type="ECO:0000313" key="6">
    <source>
        <dbReference type="EnsemblProtists" id="PYU1_T002982"/>
    </source>
</evidence>
<dbReference type="EMBL" id="GL376628">
    <property type="status" value="NOT_ANNOTATED_CDS"/>
    <property type="molecule type" value="Genomic_DNA"/>
</dbReference>
<feature type="domain" description="HOOK N-terminal" evidence="5">
    <location>
        <begin position="12"/>
        <end position="129"/>
    </location>
</feature>
<dbReference type="HOGENOM" id="CLU_069504_0_0_1"/>
<reference evidence="6" key="3">
    <citation type="submission" date="2015-02" db="UniProtKB">
        <authorList>
            <consortium name="EnsemblProtists"/>
        </authorList>
    </citation>
    <scope>IDENTIFICATION</scope>
    <source>
        <strain evidence="6">DAOM BR144</strain>
    </source>
</reference>
<dbReference type="PANTHER" id="PTHR18947:SF28">
    <property type="entry name" value="GIRDIN, ISOFORM A"/>
    <property type="match status" value="1"/>
</dbReference>
<keyword evidence="2" id="KW-0963">Cytoplasm</keyword>
<evidence type="ECO:0000313" key="7">
    <source>
        <dbReference type="Proteomes" id="UP000019132"/>
    </source>
</evidence>
<comment type="subcellular location">
    <subcellularLocation>
        <location evidence="1">Cytoplasm</location>
    </subcellularLocation>
</comment>
<dbReference type="InterPro" id="IPR043936">
    <property type="entry name" value="HOOK_N"/>
</dbReference>
<dbReference type="AlphaFoldDB" id="K3WDE1"/>
<dbReference type="eggNOG" id="ENOG502RZH8">
    <property type="taxonomic scope" value="Eukaryota"/>
</dbReference>
<accession>K3WDE1</accession>
<dbReference type="SUPFAM" id="SSF116907">
    <property type="entry name" value="Hook domain"/>
    <property type="match status" value="1"/>
</dbReference>
<dbReference type="GO" id="GO:0030705">
    <property type="term" value="P:cytoskeleton-dependent intracellular transport"/>
    <property type="evidence" value="ECO:0007669"/>
    <property type="project" value="InterPro"/>
</dbReference>
<proteinExistence type="predicted"/>
<evidence type="ECO:0000256" key="2">
    <source>
        <dbReference type="ARBA" id="ARBA00022490"/>
    </source>
</evidence>
<dbReference type="GO" id="GO:0005815">
    <property type="term" value="C:microtubule organizing center"/>
    <property type="evidence" value="ECO:0007669"/>
    <property type="project" value="TreeGrafter"/>
</dbReference>
<feature type="coiled-coil region" evidence="4">
    <location>
        <begin position="184"/>
        <end position="272"/>
    </location>
</feature>
<evidence type="ECO:0000256" key="1">
    <source>
        <dbReference type="ARBA" id="ARBA00004496"/>
    </source>
</evidence>
<sequence length="325" mass="36800">MTASVRAWLAQYAQEEDAAVATTLQQLLRRAFPALFDDTHAAHPTCDAWTLVVRLLEQFYEMTLGVDKTRLPLEASIDDEDAAVESNAVLIQMIELTLGAVVQCEEKAAFVRDIMAMSDAVQVDLMAIIEKVMVLQGESGAHNNNANKSPRDIDAASNLHTEVPSQETLPLPDSNERNAHSPLHLARNAELERAKRENEFLKDENLHVSYELQDTQSKMQQLESDNNALLETIQQLRLQLEVDLLKKERAVRTHYEDRIQVLERDLESANADLHMKAVIANEVKELRDEVDLLRPIAKKVTKMETTVAKYKLKIEELTSVKEKLR</sequence>
<dbReference type="Pfam" id="PF19047">
    <property type="entry name" value="HOOK_N"/>
    <property type="match status" value="1"/>
</dbReference>
<dbReference type="GO" id="GO:0031122">
    <property type="term" value="P:cytoplasmic microtubule organization"/>
    <property type="evidence" value="ECO:0007669"/>
    <property type="project" value="TreeGrafter"/>
</dbReference>
<keyword evidence="3 4" id="KW-0175">Coiled coil</keyword>
<dbReference type="VEuPathDB" id="FungiDB:PYU1_G002979"/>
<reference evidence="7" key="2">
    <citation type="submission" date="2010-04" db="EMBL/GenBank/DDBJ databases">
        <authorList>
            <person name="Buell R."/>
            <person name="Hamilton J."/>
            <person name="Hostetler J."/>
        </authorList>
    </citation>
    <scope>NUCLEOTIDE SEQUENCE [LARGE SCALE GENOMIC DNA]</scope>
    <source>
        <strain evidence="7">DAOM:BR144</strain>
    </source>
</reference>
<dbReference type="OMA" id="SANADLH"/>
<evidence type="ECO:0000259" key="5">
    <source>
        <dbReference type="Pfam" id="PF19047"/>
    </source>
</evidence>
<keyword evidence="7" id="KW-1185">Reference proteome</keyword>
<reference evidence="7" key="1">
    <citation type="journal article" date="2010" name="Genome Biol.">
        <title>Genome sequence of the necrotrophic plant pathogen Pythium ultimum reveals original pathogenicity mechanisms and effector repertoire.</title>
        <authorList>
            <person name="Levesque C.A."/>
            <person name="Brouwer H."/>
            <person name="Cano L."/>
            <person name="Hamilton J.P."/>
            <person name="Holt C."/>
            <person name="Huitema E."/>
            <person name="Raffaele S."/>
            <person name="Robideau G.P."/>
            <person name="Thines M."/>
            <person name="Win J."/>
            <person name="Zerillo M.M."/>
            <person name="Beakes G.W."/>
            <person name="Boore J.L."/>
            <person name="Busam D."/>
            <person name="Dumas B."/>
            <person name="Ferriera S."/>
            <person name="Fuerstenberg S.I."/>
            <person name="Gachon C.M."/>
            <person name="Gaulin E."/>
            <person name="Govers F."/>
            <person name="Grenville-Briggs L."/>
            <person name="Horner N."/>
            <person name="Hostetler J."/>
            <person name="Jiang R.H."/>
            <person name="Johnson J."/>
            <person name="Krajaejun T."/>
            <person name="Lin H."/>
            <person name="Meijer H.J."/>
            <person name="Moore B."/>
            <person name="Morris P."/>
            <person name="Phuntmart V."/>
            <person name="Puiu D."/>
            <person name="Shetty J."/>
            <person name="Stajich J.E."/>
            <person name="Tripathy S."/>
            <person name="Wawra S."/>
            <person name="van West P."/>
            <person name="Whitty B.R."/>
            <person name="Coutinho P.M."/>
            <person name="Henrissat B."/>
            <person name="Martin F."/>
            <person name="Thomas P.D."/>
            <person name="Tyler B.M."/>
            <person name="De Vries R.P."/>
            <person name="Kamoun S."/>
            <person name="Yandell M."/>
            <person name="Tisserat N."/>
            <person name="Buell C.R."/>
        </authorList>
    </citation>
    <scope>NUCLEOTIDE SEQUENCE</scope>
    <source>
        <strain evidence="7">DAOM:BR144</strain>
    </source>
</reference>
<evidence type="ECO:0000256" key="3">
    <source>
        <dbReference type="ARBA" id="ARBA00023054"/>
    </source>
</evidence>
<protein>
    <recommendedName>
        <fullName evidence="5">HOOK N-terminal domain-containing protein</fullName>
    </recommendedName>
</protein>
<evidence type="ECO:0000256" key="4">
    <source>
        <dbReference type="SAM" id="Coils"/>
    </source>
</evidence>
<dbReference type="Proteomes" id="UP000019132">
    <property type="component" value="Unassembled WGS sequence"/>
</dbReference>